<feature type="domain" description="FHA" evidence="1">
    <location>
        <begin position="35"/>
        <end position="90"/>
    </location>
</feature>
<dbReference type="PANTHER" id="PTHR23308">
    <property type="entry name" value="NUCLEAR INHIBITOR OF PROTEIN PHOSPHATASE-1"/>
    <property type="match status" value="1"/>
</dbReference>
<reference evidence="2 3" key="1">
    <citation type="journal article" date="2018" name="Sci. Rep.">
        <title>Raphidocelis subcapitata (=Pseudokirchneriella subcapitata) provides an insight into genome evolution and environmental adaptations in the Sphaeropleales.</title>
        <authorList>
            <person name="Suzuki S."/>
            <person name="Yamaguchi H."/>
            <person name="Nakajima N."/>
            <person name="Kawachi M."/>
        </authorList>
    </citation>
    <scope>NUCLEOTIDE SEQUENCE [LARGE SCALE GENOMIC DNA]</scope>
    <source>
        <strain evidence="2 3">NIES-35</strain>
    </source>
</reference>
<proteinExistence type="predicted"/>
<dbReference type="OrthoDB" id="687730at2759"/>
<dbReference type="InParanoid" id="A0A2V0NQJ9"/>
<comment type="caution">
    <text evidence="2">The sequence shown here is derived from an EMBL/GenBank/DDBJ whole genome shotgun (WGS) entry which is preliminary data.</text>
</comment>
<organism evidence="2 3">
    <name type="scientific">Raphidocelis subcapitata</name>
    <dbReference type="NCBI Taxonomy" id="307507"/>
    <lineage>
        <taxon>Eukaryota</taxon>
        <taxon>Viridiplantae</taxon>
        <taxon>Chlorophyta</taxon>
        <taxon>core chlorophytes</taxon>
        <taxon>Chlorophyceae</taxon>
        <taxon>CS clade</taxon>
        <taxon>Sphaeropleales</taxon>
        <taxon>Selenastraceae</taxon>
        <taxon>Raphidocelis</taxon>
    </lineage>
</organism>
<dbReference type="EMBL" id="BDRX01000002">
    <property type="protein sequence ID" value="GBF87820.1"/>
    <property type="molecule type" value="Genomic_DNA"/>
</dbReference>
<evidence type="ECO:0000313" key="3">
    <source>
        <dbReference type="Proteomes" id="UP000247498"/>
    </source>
</evidence>
<keyword evidence="3" id="KW-1185">Reference proteome</keyword>
<evidence type="ECO:0000259" key="1">
    <source>
        <dbReference type="PROSITE" id="PS50006"/>
    </source>
</evidence>
<name>A0A2V0NQJ9_9CHLO</name>
<dbReference type="InterPro" id="IPR050923">
    <property type="entry name" value="Cell_Proc_Reg/RNA_Proc"/>
</dbReference>
<gene>
    <name evidence="2" type="ORF">Rsub_00531</name>
</gene>
<dbReference type="SMART" id="SM00240">
    <property type="entry name" value="FHA"/>
    <property type="match status" value="1"/>
</dbReference>
<dbReference type="InterPro" id="IPR008984">
    <property type="entry name" value="SMAD_FHA_dom_sf"/>
</dbReference>
<dbReference type="SUPFAM" id="SSF49879">
    <property type="entry name" value="SMAD/FHA domain"/>
    <property type="match status" value="1"/>
</dbReference>
<dbReference type="PROSITE" id="PS50006">
    <property type="entry name" value="FHA_DOMAIN"/>
    <property type="match status" value="1"/>
</dbReference>
<dbReference type="Pfam" id="PF00498">
    <property type="entry name" value="FHA"/>
    <property type="match status" value="1"/>
</dbReference>
<accession>A0A2V0NQJ9</accession>
<dbReference type="InterPro" id="IPR000253">
    <property type="entry name" value="FHA_dom"/>
</dbReference>
<dbReference type="Proteomes" id="UP000247498">
    <property type="component" value="Unassembled WGS sequence"/>
</dbReference>
<evidence type="ECO:0000313" key="2">
    <source>
        <dbReference type="EMBL" id="GBF87820.1"/>
    </source>
</evidence>
<protein>
    <recommendedName>
        <fullName evidence="1">FHA domain-containing protein</fullName>
    </recommendedName>
</protein>
<sequence length="172" mass="18001">MAPGAPASGPRPLSLTILTGPNPGESLSKPGVSSLKIGRIKTGNTFSIKSASISSKHAEILWDDSPAAGGAWFLVDLGSTNGTQLNGNSKCLEGQRYPLRDQDVIHLGPDTQLQVSIEAAEAEAAGLTVEAKLNAEAQRVATSIQVAAAAMIASIREEWQLQRQDLEALLTC</sequence>
<dbReference type="AlphaFoldDB" id="A0A2V0NQJ9"/>
<dbReference type="Gene3D" id="2.60.200.20">
    <property type="match status" value="1"/>
</dbReference>